<evidence type="ECO:0000259" key="6">
    <source>
        <dbReference type="Pfam" id="PF00749"/>
    </source>
</evidence>
<keyword evidence="5" id="KW-0648">Protein biosynthesis</keyword>
<dbReference type="Pfam" id="PF00749">
    <property type="entry name" value="tRNA-synt_1c"/>
    <property type="match status" value="1"/>
</dbReference>
<evidence type="ECO:0000256" key="1">
    <source>
        <dbReference type="ARBA" id="ARBA00022598"/>
    </source>
</evidence>
<evidence type="ECO:0000256" key="5">
    <source>
        <dbReference type="RuleBase" id="RU363037"/>
    </source>
</evidence>
<dbReference type="GO" id="GO:0006424">
    <property type="term" value="P:glutamyl-tRNA aminoacylation"/>
    <property type="evidence" value="ECO:0007669"/>
    <property type="project" value="TreeGrafter"/>
</dbReference>
<comment type="similarity">
    <text evidence="5">Belongs to the class-I aminoacyl-tRNA synthetase family.</text>
</comment>
<dbReference type="InterPro" id="IPR049940">
    <property type="entry name" value="GluQ/Sye"/>
</dbReference>
<gene>
    <name evidence="7" type="ORF">H9723_06160</name>
</gene>
<dbReference type="PROSITE" id="PS00178">
    <property type="entry name" value="AA_TRNA_LIGASE_I"/>
    <property type="match status" value="1"/>
</dbReference>
<dbReference type="GO" id="GO:0004818">
    <property type="term" value="F:glutamate-tRNA ligase activity"/>
    <property type="evidence" value="ECO:0007669"/>
    <property type="project" value="TreeGrafter"/>
</dbReference>
<dbReference type="InterPro" id="IPR001412">
    <property type="entry name" value="aa-tRNA-synth_I_CS"/>
</dbReference>
<proteinExistence type="inferred from homology"/>
<dbReference type="PRINTS" id="PR00987">
    <property type="entry name" value="TRNASYNTHGLU"/>
</dbReference>
<evidence type="ECO:0000313" key="8">
    <source>
        <dbReference type="Proteomes" id="UP000824116"/>
    </source>
</evidence>
<dbReference type="PANTHER" id="PTHR43311">
    <property type="entry name" value="GLUTAMATE--TRNA LIGASE"/>
    <property type="match status" value="1"/>
</dbReference>
<dbReference type="SUPFAM" id="SSF52374">
    <property type="entry name" value="Nucleotidylyl transferase"/>
    <property type="match status" value="1"/>
</dbReference>
<dbReference type="PANTHER" id="PTHR43311:SF2">
    <property type="entry name" value="GLUTAMATE--TRNA LIGASE, MITOCHONDRIAL-RELATED"/>
    <property type="match status" value="1"/>
</dbReference>
<dbReference type="InterPro" id="IPR014729">
    <property type="entry name" value="Rossmann-like_a/b/a_fold"/>
</dbReference>
<dbReference type="EMBL" id="DXAY01000145">
    <property type="protein sequence ID" value="HIZ74809.1"/>
    <property type="molecule type" value="Genomic_DNA"/>
</dbReference>
<sequence length="171" mass="19321">MSRKIRTRFAPSPTGRMHVGNLRTALYAYLIAKHEGGDFILRVEDTDQERFVEGALDIIYRTLEKTGLVHDEGPDKDGGYGPYVQSERNASGIYLKYAKQLVEQGDAYYCFCDKERLESLRTSVSEDGTDIVVYDKHCLGLSREEVEANLAAGKPWVIRLNVPNEGETTFH</sequence>
<reference evidence="7" key="1">
    <citation type="journal article" date="2021" name="PeerJ">
        <title>Extensive microbial diversity within the chicken gut microbiome revealed by metagenomics and culture.</title>
        <authorList>
            <person name="Gilroy R."/>
            <person name="Ravi A."/>
            <person name="Getino M."/>
            <person name="Pursley I."/>
            <person name="Horton D.L."/>
            <person name="Alikhan N.F."/>
            <person name="Baker D."/>
            <person name="Gharbi K."/>
            <person name="Hall N."/>
            <person name="Watson M."/>
            <person name="Adriaenssens E.M."/>
            <person name="Foster-Nyarko E."/>
            <person name="Jarju S."/>
            <person name="Secka A."/>
            <person name="Antonio M."/>
            <person name="Oren A."/>
            <person name="Chaudhuri R.R."/>
            <person name="La Ragione R."/>
            <person name="Hildebrand F."/>
            <person name="Pallen M.J."/>
        </authorList>
    </citation>
    <scope>NUCLEOTIDE SEQUENCE</scope>
    <source>
        <strain evidence="7">CHK196-3914</strain>
    </source>
</reference>
<dbReference type="AlphaFoldDB" id="A0A9D2G806"/>
<evidence type="ECO:0000256" key="3">
    <source>
        <dbReference type="ARBA" id="ARBA00022840"/>
    </source>
</evidence>
<evidence type="ECO:0000313" key="7">
    <source>
        <dbReference type="EMBL" id="HIZ74809.1"/>
    </source>
</evidence>
<dbReference type="InterPro" id="IPR000924">
    <property type="entry name" value="Glu/Gln-tRNA-synth"/>
</dbReference>
<keyword evidence="2 5" id="KW-0547">Nucleotide-binding</keyword>
<protein>
    <submittedName>
        <fullName evidence="7">Glutamate--tRNA ligase</fullName>
    </submittedName>
</protein>
<name>A0A9D2G806_9FIRM</name>
<accession>A0A9D2G806</accession>
<evidence type="ECO:0000256" key="2">
    <source>
        <dbReference type="ARBA" id="ARBA00022741"/>
    </source>
</evidence>
<reference evidence="7" key="2">
    <citation type="submission" date="2021-04" db="EMBL/GenBank/DDBJ databases">
        <authorList>
            <person name="Gilroy R."/>
        </authorList>
    </citation>
    <scope>NUCLEOTIDE SEQUENCE</scope>
    <source>
        <strain evidence="7">CHK196-3914</strain>
    </source>
</reference>
<evidence type="ECO:0000256" key="4">
    <source>
        <dbReference type="ARBA" id="ARBA00023146"/>
    </source>
</evidence>
<feature type="non-terminal residue" evidence="7">
    <location>
        <position position="171"/>
    </location>
</feature>
<feature type="domain" description="Glutamyl/glutaminyl-tRNA synthetase class Ib catalytic" evidence="6">
    <location>
        <begin position="4"/>
        <end position="170"/>
    </location>
</feature>
<organism evidence="7 8">
    <name type="scientific">Candidatus Mediterraneibacter stercoravium</name>
    <dbReference type="NCBI Taxonomy" id="2838685"/>
    <lineage>
        <taxon>Bacteria</taxon>
        <taxon>Bacillati</taxon>
        <taxon>Bacillota</taxon>
        <taxon>Clostridia</taxon>
        <taxon>Lachnospirales</taxon>
        <taxon>Lachnospiraceae</taxon>
        <taxon>Mediterraneibacter</taxon>
    </lineage>
</organism>
<dbReference type="InterPro" id="IPR020058">
    <property type="entry name" value="Glu/Gln-tRNA-synth_Ib_cat-dom"/>
</dbReference>
<keyword evidence="3 5" id="KW-0067">ATP-binding</keyword>
<comment type="caution">
    <text evidence="7">The sequence shown here is derived from an EMBL/GenBank/DDBJ whole genome shotgun (WGS) entry which is preliminary data.</text>
</comment>
<dbReference type="GO" id="GO:0005524">
    <property type="term" value="F:ATP binding"/>
    <property type="evidence" value="ECO:0007669"/>
    <property type="project" value="UniProtKB-KW"/>
</dbReference>
<keyword evidence="4 5" id="KW-0030">Aminoacyl-tRNA synthetase</keyword>
<keyword evidence="1 5" id="KW-0436">Ligase</keyword>
<dbReference type="Proteomes" id="UP000824116">
    <property type="component" value="Unassembled WGS sequence"/>
</dbReference>
<dbReference type="Gene3D" id="3.40.50.620">
    <property type="entry name" value="HUPs"/>
    <property type="match status" value="1"/>
</dbReference>